<feature type="compositionally biased region" description="Basic and acidic residues" evidence="1">
    <location>
        <begin position="251"/>
        <end position="263"/>
    </location>
</feature>
<organism evidence="2 3">
    <name type="scientific">Trachymyrmex septentrionalis</name>
    <dbReference type="NCBI Taxonomy" id="34720"/>
    <lineage>
        <taxon>Eukaryota</taxon>
        <taxon>Metazoa</taxon>
        <taxon>Ecdysozoa</taxon>
        <taxon>Arthropoda</taxon>
        <taxon>Hexapoda</taxon>
        <taxon>Insecta</taxon>
        <taxon>Pterygota</taxon>
        <taxon>Neoptera</taxon>
        <taxon>Endopterygota</taxon>
        <taxon>Hymenoptera</taxon>
        <taxon>Apocrita</taxon>
        <taxon>Aculeata</taxon>
        <taxon>Formicoidea</taxon>
        <taxon>Formicidae</taxon>
        <taxon>Myrmicinae</taxon>
        <taxon>Trachymyrmex</taxon>
    </lineage>
</organism>
<accession>A0A195FE93</accession>
<feature type="region of interest" description="Disordered" evidence="1">
    <location>
        <begin position="122"/>
        <end position="154"/>
    </location>
</feature>
<proteinExistence type="predicted"/>
<evidence type="ECO:0000256" key="1">
    <source>
        <dbReference type="SAM" id="MobiDB-lite"/>
    </source>
</evidence>
<feature type="region of interest" description="Disordered" evidence="1">
    <location>
        <begin position="247"/>
        <end position="268"/>
    </location>
</feature>
<dbReference type="Proteomes" id="UP000078541">
    <property type="component" value="Unassembled WGS sequence"/>
</dbReference>
<protein>
    <submittedName>
        <fullName evidence="2">Uncharacterized protein</fullName>
    </submittedName>
</protein>
<dbReference type="AlphaFoldDB" id="A0A195FE93"/>
<feature type="compositionally biased region" description="Low complexity" evidence="1">
    <location>
        <begin position="300"/>
        <end position="315"/>
    </location>
</feature>
<sequence length="324" mass="36522">MNARGRWDWLNSFGTNRRRMGARSSWISDQIRTLPPQVTTGMRNGASTQMAGVRIHAHGRARFACVRANEATSHAVAEASNVGRQPKGIAGHFLEPFCASERTRDEGTARTGEIGVKERCRRSNERSRKKPIGVEGFKKGGRAEEERADRKEGAAEEEVINGNEDCLAKCEWPASEDIDGRMDGWTGGSPRALSQQIRHINKTWTSYLSREREAPAKYHASGNLHTFKASTPELSEAVRANIPRVNRRPFKQQEDGPSGEDKMVKKRKKKLRYHRFEVIRRRMNIRTELTTYPPIAPIFSLDPSRSESSPSTSGSFHKARPAYH</sequence>
<evidence type="ECO:0000313" key="3">
    <source>
        <dbReference type="Proteomes" id="UP000078541"/>
    </source>
</evidence>
<name>A0A195FE93_9HYME</name>
<dbReference type="EMBL" id="KQ981636">
    <property type="protein sequence ID" value="KYN38723.1"/>
    <property type="molecule type" value="Genomic_DNA"/>
</dbReference>
<feature type="compositionally biased region" description="Basic and acidic residues" evidence="1">
    <location>
        <begin position="136"/>
        <end position="154"/>
    </location>
</feature>
<gene>
    <name evidence="2" type="ORF">ALC56_06722</name>
</gene>
<reference evidence="2 3" key="1">
    <citation type="submission" date="2016-03" db="EMBL/GenBank/DDBJ databases">
        <title>Trachymyrmex septentrionalis WGS genome.</title>
        <authorList>
            <person name="Nygaard S."/>
            <person name="Hu H."/>
            <person name="Boomsma J."/>
            <person name="Zhang G."/>
        </authorList>
    </citation>
    <scope>NUCLEOTIDE SEQUENCE [LARGE SCALE GENOMIC DNA]</scope>
    <source>
        <strain evidence="2">Tsep2-gDNA-1</strain>
        <tissue evidence="2">Whole body</tissue>
    </source>
</reference>
<evidence type="ECO:0000313" key="2">
    <source>
        <dbReference type="EMBL" id="KYN38723.1"/>
    </source>
</evidence>
<keyword evidence="3" id="KW-1185">Reference proteome</keyword>
<feature type="region of interest" description="Disordered" evidence="1">
    <location>
        <begin position="297"/>
        <end position="324"/>
    </location>
</feature>